<dbReference type="RefSeq" id="WP_040106849.1">
    <property type="nucleotide sequence ID" value="NZ_JABEVU030000001.1"/>
</dbReference>
<reference evidence="2" key="2">
    <citation type="submission" date="2020-04" db="EMBL/GenBank/DDBJ databases">
        <authorList>
            <person name="Tanveer F."/>
            <person name="Xie Y."/>
            <person name="Shinwari Z.K."/>
        </authorList>
    </citation>
    <scope>NUCLEOTIDE SEQUENCE</scope>
    <source>
        <strain evidence="2">MOSEL-ME25</strain>
    </source>
</reference>
<reference evidence="2" key="3">
    <citation type="submission" date="2022-12" db="EMBL/GenBank/DDBJ databases">
        <title>Genome analysis and biological profiling of marine Salinicoccus roseus MOSEL-ME25.</title>
        <authorList>
            <person name="Mirza F.T."/>
            <person name="Xie Y."/>
            <person name="Shinwari Z.K."/>
        </authorList>
    </citation>
    <scope>NUCLEOTIDE SEQUENCE</scope>
    <source>
        <strain evidence="2">MOSEL-ME25</strain>
    </source>
</reference>
<dbReference type="STRING" id="45670.SN16_11890"/>
<name>A0A0C2HDP5_9STAP</name>
<reference evidence="1 3" key="1">
    <citation type="submission" date="2015-01" db="EMBL/GenBank/DDBJ databases">
        <title>Genome sequences of high lactate-tolerant strain Salinicoccus roseus W12 with industrial interest.</title>
        <authorList>
            <person name="Wang H."/>
            <person name="Yu B."/>
        </authorList>
    </citation>
    <scope>NUCLEOTIDE SEQUENCE [LARGE SCALE GENOMIC DNA]</scope>
    <source>
        <strain evidence="1 3">W12</strain>
    </source>
</reference>
<dbReference type="GeneID" id="77846242"/>
<accession>A0A0C2HDP5</accession>
<evidence type="ECO:0000313" key="4">
    <source>
        <dbReference type="Proteomes" id="UP000527860"/>
    </source>
</evidence>
<comment type="caution">
    <text evidence="1">The sequence shown here is derived from an EMBL/GenBank/DDBJ whole genome shotgun (WGS) entry which is preliminary data.</text>
</comment>
<dbReference type="Proteomes" id="UP000031546">
    <property type="component" value="Unassembled WGS sequence"/>
</dbReference>
<gene>
    <name evidence="2" type="ORF">F7P68_0001620</name>
    <name evidence="1" type="ORF">SN16_11890</name>
</gene>
<proteinExistence type="predicted"/>
<evidence type="ECO:0000313" key="2">
    <source>
        <dbReference type="EMBL" id="MDB0579237.1"/>
    </source>
</evidence>
<dbReference type="OrthoDB" id="2388519at2"/>
<evidence type="ECO:0000313" key="3">
    <source>
        <dbReference type="Proteomes" id="UP000031546"/>
    </source>
</evidence>
<dbReference type="AlphaFoldDB" id="A0A0C2HDP5"/>
<dbReference type="Proteomes" id="UP000527860">
    <property type="component" value="Unassembled WGS sequence"/>
</dbReference>
<protein>
    <submittedName>
        <fullName evidence="1">Uncharacterized protein</fullName>
    </submittedName>
</protein>
<evidence type="ECO:0000313" key="1">
    <source>
        <dbReference type="EMBL" id="KIH69784.1"/>
    </source>
</evidence>
<sequence>MIRKVVNGYDLHVHGQLMRVVHGDEVRYTTGDYDVQKLLLNEPRGSKYMNLVIYEFREERLHVAIKTHSEVHNSGVLLKGLVHTLIERGGLPESDAYEVIYDGRSFILHRDHLDASTLRDAVQLEGTYKVGGTTVGLLETDVYLAIENISEIKRQLTAQNGWDYTVYLNGSSLMVIDRHGGVVPHPVHEVLSVLHELKRWESIIHINGAEVDINASGKKYDHPFYFISNSQFYIDDTDIYSKGFIIK</sequence>
<keyword evidence="4" id="KW-1185">Reference proteome</keyword>
<organism evidence="1 3">
    <name type="scientific">Salinicoccus roseus</name>
    <dbReference type="NCBI Taxonomy" id="45670"/>
    <lineage>
        <taxon>Bacteria</taxon>
        <taxon>Bacillati</taxon>
        <taxon>Bacillota</taxon>
        <taxon>Bacilli</taxon>
        <taxon>Bacillales</taxon>
        <taxon>Staphylococcaceae</taxon>
        <taxon>Salinicoccus</taxon>
    </lineage>
</organism>
<dbReference type="EMBL" id="JABEVU030000001">
    <property type="protein sequence ID" value="MDB0579237.1"/>
    <property type="molecule type" value="Genomic_DNA"/>
</dbReference>
<dbReference type="EMBL" id="JXII01000010">
    <property type="protein sequence ID" value="KIH69784.1"/>
    <property type="molecule type" value="Genomic_DNA"/>
</dbReference>